<name>E1R1N5_SEDSS</name>
<keyword evidence="13" id="KW-1185">Reference proteome</keyword>
<dbReference type="InterPro" id="IPR000089">
    <property type="entry name" value="Biotin_lipoyl"/>
</dbReference>
<dbReference type="PRINTS" id="PR01071">
    <property type="entry name" value="ACOABIOTINCC"/>
</dbReference>
<evidence type="ECO:0000256" key="3">
    <source>
        <dbReference type="ARBA" id="ARBA00017562"/>
    </source>
</evidence>
<gene>
    <name evidence="12" type="ordered locus">Spirs_2296</name>
</gene>
<protein>
    <recommendedName>
        <fullName evidence="3 9">Biotin carboxyl carrier protein of acetyl-CoA carboxylase</fullName>
    </recommendedName>
</protein>
<dbReference type="GO" id="GO:0003989">
    <property type="term" value="F:acetyl-CoA carboxylase activity"/>
    <property type="evidence" value="ECO:0007669"/>
    <property type="project" value="InterPro"/>
</dbReference>
<dbReference type="GO" id="GO:0009317">
    <property type="term" value="C:acetyl-CoA carboxylase complex"/>
    <property type="evidence" value="ECO:0007669"/>
    <property type="project" value="InterPro"/>
</dbReference>
<dbReference type="Pfam" id="PF00364">
    <property type="entry name" value="Biotin_lipoyl"/>
    <property type="match status" value="1"/>
</dbReference>
<dbReference type="PROSITE" id="PS50968">
    <property type="entry name" value="BIOTINYL_LIPOYL"/>
    <property type="match status" value="1"/>
</dbReference>
<comment type="function">
    <text evidence="1 9">This protein is a component of the acetyl coenzyme A carboxylase complex; first, biotin carboxylase catalyzes the carboxylation of the carrier protein and then the transcarboxylase transfers the carboxyl group to form malonyl-CoA.</text>
</comment>
<dbReference type="Gene3D" id="2.40.50.100">
    <property type="match status" value="1"/>
</dbReference>
<proteinExistence type="predicted"/>
<dbReference type="EMBL" id="CP002116">
    <property type="protein sequence ID" value="ADK81411.1"/>
    <property type="molecule type" value="Genomic_DNA"/>
</dbReference>
<dbReference type="KEGG" id="ssm:Spirs_2296"/>
<dbReference type="HOGENOM" id="CLU_016733_3_1_12"/>
<dbReference type="NCBIfam" id="TIGR00531">
    <property type="entry name" value="BCCP"/>
    <property type="match status" value="1"/>
</dbReference>
<evidence type="ECO:0000313" key="12">
    <source>
        <dbReference type="EMBL" id="ADK81411.1"/>
    </source>
</evidence>
<dbReference type="eggNOG" id="COG0511">
    <property type="taxonomic scope" value="Bacteria"/>
</dbReference>
<sequence length="145" mass="16101">MDIKEITMLIDHLEKTSLVELELKTGDTQLSLRKKEAFAQRIDGAPVTSGQSQHNLTEENEAEAQEGEYIASPIVGTFYRSPSPDSPAYIEEGNTVKSGQTLCIIEAMKAMNELEAEYDCKILSILVENGQMVEYGTPLFSVERI</sequence>
<dbReference type="UniPathway" id="UPA00094"/>
<dbReference type="CDD" id="cd06850">
    <property type="entry name" value="biotinyl_domain"/>
    <property type="match status" value="1"/>
</dbReference>
<dbReference type="InterPro" id="IPR001249">
    <property type="entry name" value="AcCoA_biotinCC"/>
</dbReference>
<keyword evidence="7 9" id="KW-0275">Fatty acid biosynthesis</keyword>
<evidence type="ECO:0000256" key="7">
    <source>
        <dbReference type="ARBA" id="ARBA00023160"/>
    </source>
</evidence>
<feature type="domain" description="Lipoyl-binding" evidence="11">
    <location>
        <begin position="67"/>
        <end position="143"/>
    </location>
</feature>
<evidence type="ECO:0000256" key="8">
    <source>
        <dbReference type="ARBA" id="ARBA00023267"/>
    </source>
</evidence>
<evidence type="ECO:0000256" key="4">
    <source>
        <dbReference type="ARBA" id="ARBA00022516"/>
    </source>
</evidence>
<dbReference type="STRING" id="573413.Spirs_2296"/>
<evidence type="ECO:0000313" key="13">
    <source>
        <dbReference type="Proteomes" id="UP000002318"/>
    </source>
</evidence>
<accession>E1R1N5</accession>
<dbReference type="InterPro" id="IPR050709">
    <property type="entry name" value="Biotin_Carboxyl_Carrier/Decarb"/>
</dbReference>
<dbReference type="InterPro" id="IPR011053">
    <property type="entry name" value="Single_hybrid_motif"/>
</dbReference>
<feature type="region of interest" description="Disordered" evidence="10">
    <location>
        <begin position="45"/>
        <end position="66"/>
    </location>
</feature>
<dbReference type="PANTHER" id="PTHR45266:SF3">
    <property type="entry name" value="OXALOACETATE DECARBOXYLASE ALPHA CHAIN"/>
    <property type="match status" value="1"/>
</dbReference>
<comment type="pathway">
    <text evidence="2 9">Lipid metabolism; fatty acid biosynthesis.</text>
</comment>
<dbReference type="RefSeq" id="WP_013254874.1">
    <property type="nucleotide sequence ID" value="NC_014364.1"/>
</dbReference>
<dbReference type="PANTHER" id="PTHR45266">
    <property type="entry name" value="OXALOACETATE DECARBOXYLASE ALPHA CHAIN"/>
    <property type="match status" value="1"/>
</dbReference>
<evidence type="ECO:0000256" key="1">
    <source>
        <dbReference type="ARBA" id="ARBA00003761"/>
    </source>
</evidence>
<organism evidence="12 13">
    <name type="scientific">Sediminispirochaeta smaragdinae (strain DSM 11293 / JCM 15392 / SEBR 4228)</name>
    <name type="common">Spirochaeta smaragdinae</name>
    <dbReference type="NCBI Taxonomy" id="573413"/>
    <lineage>
        <taxon>Bacteria</taxon>
        <taxon>Pseudomonadati</taxon>
        <taxon>Spirochaetota</taxon>
        <taxon>Spirochaetia</taxon>
        <taxon>Spirochaetales</taxon>
        <taxon>Spirochaetaceae</taxon>
        <taxon>Sediminispirochaeta</taxon>
    </lineage>
</organism>
<evidence type="ECO:0000259" key="11">
    <source>
        <dbReference type="PROSITE" id="PS50968"/>
    </source>
</evidence>
<dbReference type="GO" id="GO:0006633">
    <property type="term" value="P:fatty acid biosynthetic process"/>
    <property type="evidence" value="ECO:0007669"/>
    <property type="project" value="UniProtKB-UniPathway"/>
</dbReference>
<dbReference type="Proteomes" id="UP000002318">
    <property type="component" value="Chromosome"/>
</dbReference>
<keyword evidence="8 9" id="KW-0092">Biotin</keyword>
<evidence type="ECO:0000256" key="9">
    <source>
        <dbReference type="RuleBase" id="RU364072"/>
    </source>
</evidence>
<evidence type="ECO:0000256" key="6">
    <source>
        <dbReference type="ARBA" id="ARBA00023098"/>
    </source>
</evidence>
<dbReference type="OrthoDB" id="9811735at2"/>
<dbReference type="AlphaFoldDB" id="E1R1N5"/>
<dbReference type="InterPro" id="IPR001882">
    <property type="entry name" value="Biotin_BS"/>
</dbReference>
<keyword evidence="4 9" id="KW-0444">Lipid biosynthesis</keyword>
<reference evidence="12 13" key="1">
    <citation type="journal article" date="2010" name="Stand. Genomic Sci.">
        <title>Complete genome sequence of Spirochaeta smaragdinae type strain (SEBR 4228).</title>
        <authorList>
            <person name="Mavromatis K."/>
            <person name="Yasawong M."/>
            <person name="Chertkov O."/>
            <person name="Lapidus A."/>
            <person name="Lucas S."/>
            <person name="Nolan M."/>
            <person name="Del Rio T.G."/>
            <person name="Tice H."/>
            <person name="Cheng J.F."/>
            <person name="Pitluck S."/>
            <person name="Liolios K."/>
            <person name="Ivanova N."/>
            <person name="Tapia R."/>
            <person name="Han C."/>
            <person name="Bruce D."/>
            <person name="Goodwin L."/>
            <person name="Pati A."/>
            <person name="Chen A."/>
            <person name="Palaniappan K."/>
            <person name="Land M."/>
            <person name="Hauser L."/>
            <person name="Chang Y.J."/>
            <person name="Jeffries C.D."/>
            <person name="Detter J.C."/>
            <person name="Rohde M."/>
            <person name="Brambilla E."/>
            <person name="Spring S."/>
            <person name="Goker M."/>
            <person name="Sikorski J."/>
            <person name="Woyke T."/>
            <person name="Bristow J."/>
            <person name="Eisen J.A."/>
            <person name="Markowitz V."/>
            <person name="Hugenholtz P."/>
            <person name="Klenk H.P."/>
            <person name="Kyrpides N.C."/>
        </authorList>
    </citation>
    <scope>NUCLEOTIDE SEQUENCE [LARGE SCALE GENOMIC DNA]</scope>
    <source>
        <strain evidence="13">DSM 11293 / JCM 15392 / SEBR 4228</strain>
    </source>
</reference>
<keyword evidence="6 9" id="KW-0443">Lipid metabolism</keyword>
<dbReference type="PROSITE" id="PS00188">
    <property type="entry name" value="BIOTIN"/>
    <property type="match status" value="1"/>
</dbReference>
<evidence type="ECO:0000256" key="2">
    <source>
        <dbReference type="ARBA" id="ARBA00005194"/>
    </source>
</evidence>
<evidence type="ECO:0000256" key="5">
    <source>
        <dbReference type="ARBA" id="ARBA00022832"/>
    </source>
</evidence>
<evidence type="ECO:0000256" key="10">
    <source>
        <dbReference type="SAM" id="MobiDB-lite"/>
    </source>
</evidence>
<dbReference type="SUPFAM" id="SSF51230">
    <property type="entry name" value="Single hybrid motif"/>
    <property type="match status" value="1"/>
</dbReference>
<keyword evidence="5 9" id="KW-0276">Fatty acid metabolism</keyword>